<accession>A0AAV0X2T2</accession>
<evidence type="ECO:0000313" key="3">
    <source>
        <dbReference type="Proteomes" id="UP001160148"/>
    </source>
</evidence>
<dbReference type="AlphaFoldDB" id="A0AAV0X2T2"/>
<name>A0AAV0X2T2_9HEMI</name>
<evidence type="ECO:0000256" key="1">
    <source>
        <dbReference type="SAM" id="MobiDB-lite"/>
    </source>
</evidence>
<gene>
    <name evidence="2" type="ORF">MEUPH1_LOCUS17250</name>
</gene>
<protein>
    <recommendedName>
        <fullName evidence="4">Secreted protein</fullName>
    </recommendedName>
</protein>
<dbReference type="EMBL" id="CARXXK010000003">
    <property type="protein sequence ID" value="CAI6362147.1"/>
    <property type="molecule type" value="Genomic_DNA"/>
</dbReference>
<feature type="region of interest" description="Disordered" evidence="1">
    <location>
        <begin position="71"/>
        <end position="94"/>
    </location>
</feature>
<reference evidence="2 3" key="1">
    <citation type="submission" date="2023-01" db="EMBL/GenBank/DDBJ databases">
        <authorList>
            <person name="Whitehead M."/>
        </authorList>
    </citation>
    <scope>NUCLEOTIDE SEQUENCE [LARGE SCALE GENOMIC DNA]</scope>
</reference>
<organism evidence="2 3">
    <name type="scientific">Macrosiphum euphorbiae</name>
    <name type="common">potato aphid</name>
    <dbReference type="NCBI Taxonomy" id="13131"/>
    <lineage>
        <taxon>Eukaryota</taxon>
        <taxon>Metazoa</taxon>
        <taxon>Ecdysozoa</taxon>
        <taxon>Arthropoda</taxon>
        <taxon>Hexapoda</taxon>
        <taxon>Insecta</taxon>
        <taxon>Pterygota</taxon>
        <taxon>Neoptera</taxon>
        <taxon>Paraneoptera</taxon>
        <taxon>Hemiptera</taxon>
        <taxon>Sternorrhyncha</taxon>
        <taxon>Aphidomorpha</taxon>
        <taxon>Aphidoidea</taxon>
        <taxon>Aphididae</taxon>
        <taxon>Macrosiphini</taxon>
        <taxon>Macrosiphum</taxon>
    </lineage>
</organism>
<evidence type="ECO:0000313" key="2">
    <source>
        <dbReference type="EMBL" id="CAI6362147.1"/>
    </source>
</evidence>
<comment type="caution">
    <text evidence="2">The sequence shown here is derived from an EMBL/GenBank/DDBJ whole genome shotgun (WGS) entry which is preliminary data.</text>
</comment>
<dbReference type="Proteomes" id="UP001160148">
    <property type="component" value="Unassembled WGS sequence"/>
</dbReference>
<keyword evidence="3" id="KW-1185">Reference proteome</keyword>
<sequence>MTIAASTVISVKIRAAITRAAFGIPVFLSSWPPLPGGRDEGTEKFSVFRRRRRGHAIFTDDDYDAAVTPRDCHRGFSTPPRRIANTTTTTGHKGLPAQRFARVLLLPTRVKSRTRQ</sequence>
<proteinExistence type="predicted"/>
<evidence type="ECO:0008006" key="4">
    <source>
        <dbReference type="Google" id="ProtNLM"/>
    </source>
</evidence>